<proteinExistence type="predicted"/>
<accession>A0A8J8T4B6</accession>
<feature type="region of interest" description="Disordered" evidence="1">
    <location>
        <begin position="63"/>
        <end position="89"/>
    </location>
</feature>
<dbReference type="Proteomes" id="UP000785679">
    <property type="component" value="Unassembled WGS sequence"/>
</dbReference>
<reference evidence="2" key="1">
    <citation type="submission" date="2019-06" db="EMBL/GenBank/DDBJ databases">
        <authorList>
            <person name="Zheng W."/>
        </authorList>
    </citation>
    <scope>NUCLEOTIDE SEQUENCE</scope>
    <source>
        <strain evidence="2">QDHG01</strain>
    </source>
</reference>
<organism evidence="2 3">
    <name type="scientific">Halteria grandinella</name>
    <dbReference type="NCBI Taxonomy" id="5974"/>
    <lineage>
        <taxon>Eukaryota</taxon>
        <taxon>Sar</taxon>
        <taxon>Alveolata</taxon>
        <taxon>Ciliophora</taxon>
        <taxon>Intramacronucleata</taxon>
        <taxon>Spirotrichea</taxon>
        <taxon>Stichotrichia</taxon>
        <taxon>Sporadotrichida</taxon>
        <taxon>Halteriidae</taxon>
        <taxon>Halteria</taxon>
    </lineage>
</organism>
<dbReference type="AlphaFoldDB" id="A0A8J8T4B6"/>
<dbReference type="EMBL" id="RRYP01005695">
    <property type="protein sequence ID" value="TNV81827.1"/>
    <property type="molecule type" value="Genomic_DNA"/>
</dbReference>
<evidence type="ECO:0000256" key="1">
    <source>
        <dbReference type="SAM" id="MobiDB-lite"/>
    </source>
</evidence>
<feature type="compositionally biased region" description="Basic and acidic residues" evidence="1">
    <location>
        <begin position="80"/>
        <end position="89"/>
    </location>
</feature>
<evidence type="ECO:0000313" key="3">
    <source>
        <dbReference type="Proteomes" id="UP000785679"/>
    </source>
</evidence>
<sequence length="615" mass="70913">MTLSRQPSNFGIFGEDDMVRSLAGYNDTTGNNLSLINPSINERFTAAIPLSRFFSSGEGNAPPVQQDQNDFMSPPRRRASLHDSDETGSHMKKKRCKCDVDTFLVYFRRVLRFWIVWHLALYPVILYSFGIFNIVMSCLLFIPCIQFNLMQGLYRMNKQYLYDLRITTQVPVLPSINLTSANNNDFYEQQPTLQTPLLPQQQPKRKGYWLKLWHVIVIYIKEHPIRFTLEVLIVALLSYLVEHVTGGICLFKHGRMNIQHFSQHFYFLVGTHLRMSTEFTRQSALLPMNRQGNNLCSFLEEECDICHVYINPNKEDIGEMWVTMHLMNRGVKELEEAPGYREVAVGYRGEGGWMRVEAGQIYYEYNEERDQRTIFRALMTDLSPNQSYTLAIEFIKEGDLMKTYKEFTFTSLPQHELPISVVSNRLGQLNQQLLTLYGNETIQLHTTKDIHPSLILVVGEVSYDYGFYEGYFLYDLFFKSLTDTVQLYQNQTLMPFLIIPGAYDFAQKQASQGDMVTDLNMIAFIPQIVSNHSLNGRVQQSVTSIVQFHNTTIALANNDIISMPENTEEIDQCTIQSLDKCTLVVNAGNEISKHNLKGTQIHKNRVVIEADLTIY</sequence>
<gene>
    <name evidence="2" type="ORF">FGO68_gene825</name>
</gene>
<evidence type="ECO:0000313" key="2">
    <source>
        <dbReference type="EMBL" id="TNV81827.1"/>
    </source>
</evidence>
<protein>
    <submittedName>
        <fullName evidence="2">Uncharacterized protein</fullName>
    </submittedName>
</protein>
<comment type="caution">
    <text evidence="2">The sequence shown here is derived from an EMBL/GenBank/DDBJ whole genome shotgun (WGS) entry which is preliminary data.</text>
</comment>
<name>A0A8J8T4B6_HALGN</name>
<keyword evidence="3" id="KW-1185">Reference proteome</keyword>